<sequence>MFNIDFLHMIRSHEVEKIIQLLPQEAKVLEIGGGSGHQAKLLKDRGFDITSIDVADSIYADEQVFPVQTYDGKKLPFADQSFDVVLSSNVLEHIHDLDPLMEEFSRVVKPSGFNLHVMPTGSWRFWTIVANYFEFLQILLLSFSPAKLKNPKHWGKQLLVNIYNHLIPPRHGEFGNCFSEIWSFRPKRWQKYFEKHAFLISKSEQMGLFYTGHMLFNKKISISRREKLAKFLGSSCHLFVLKK</sequence>
<dbReference type="Proteomes" id="UP000231658">
    <property type="component" value="Unassembled WGS sequence"/>
</dbReference>
<evidence type="ECO:0000313" key="2">
    <source>
        <dbReference type="EMBL" id="SCA56258.1"/>
    </source>
</evidence>
<dbReference type="GO" id="GO:0032259">
    <property type="term" value="P:methylation"/>
    <property type="evidence" value="ECO:0007669"/>
    <property type="project" value="UniProtKB-KW"/>
</dbReference>
<dbReference type="InterPro" id="IPR013216">
    <property type="entry name" value="Methyltransf_11"/>
</dbReference>
<dbReference type="Gene3D" id="3.40.50.150">
    <property type="entry name" value="Vaccinia Virus protein VP39"/>
    <property type="match status" value="1"/>
</dbReference>
<protein>
    <submittedName>
        <fullName evidence="2">Methylase involved in ubiquinone/menaquinone biosynthesis</fullName>
    </submittedName>
</protein>
<dbReference type="AlphaFoldDB" id="A0A1C3RG82"/>
<dbReference type="STRING" id="1867952.MTBPR1_20106"/>
<accession>A0A1C3RG82</accession>
<keyword evidence="2" id="KW-0808">Transferase</keyword>
<evidence type="ECO:0000259" key="1">
    <source>
        <dbReference type="Pfam" id="PF08241"/>
    </source>
</evidence>
<dbReference type="GO" id="GO:0008757">
    <property type="term" value="F:S-adenosylmethionine-dependent methyltransferase activity"/>
    <property type="evidence" value="ECO:0007669"/>
    <property type="project" value="InterPro"/>
</dbReference>
<name>A0A1C3RG82_9PROT</name>
<proteinExistence type="predicted"/>
<dbReference type="RefSeq" id="WP_069186935.1">
    <property type="nucleotide sequence ID" value="NZ_FLYE01000012.1"/>
</dbReference>
<feature type="domain" description="Methyltransferase type 11" evidence="1">
    <location>
        <begin position="29"/>
        <end position="113"/>
    </location>
</feature>
<dbReference type="OrthoDB" id="9795634at2"/>
<gene>
    <name evidence="2" type="ORF">MTBPR1_20106</name>
</gene>
<dbReference type="Pfam" id="PF08241">
    <property type="entry name" value="Methyltransf_11"/>
    <property type="match status" value="1"/>
</dbReference>
<organism evidence="2 3">
    <name type="scientific">Candidatus Terasakiella magnetica</name>
    <dbReference type="NCBI Taxonomy" id="1867952"/>
    <lineage>
        <taxon>Bacteria</taxon>
        <taxon>Pseudomonadati</taxon>
        <taxon>Pseudomonadota</taxon>
        <taxon>Alphaproteobacteria</taxon>
        <taxon>Rhodospirillales</taxon>
        <taxon>Terasakiellaceae</taxon>
        <taxon>Terasakiella</taxon>
    </lineage>
</organism>
<keyword evidence="2" id="KW-0489">Methyltransferase</keyword>
<dbReference type="InterPro" id="IPR029063">
    <property type="entry name" value="SAM-dependent_MTases_sf"/>
</dbReference>
<dbReference type="SUPFAM" id="SSF53335">
    <property type="entry name" value="S-adenosyl-L-methionine-dependent methyltransferases"/>
    <property type="match status" value="1"/>
</dbReference>
<dbReference type="EMBL" id="FLYE01000012">
    <property type="protein sequence ID" value="SCA56258.1"/>
    <property type="molecule type" value="Genomic_DNA"/>
</dbReference>
<keyword evidence="2" id="KW-0830">Ubiquinone</keyword>
<keyword evidence="3" id="KW-1185">Reference proteome</keyword>
<dbReference type="CDD" id="cd02440">
    <property type="entry name" value="AdoMet_MTases"/>
    <property type="match status" value="1"/>
</dbReference>
<evidence type="ECO:0000313" key="3">
    <source>
        <dbReference type="Proteomes" id="UP000231658"/>
    </source>
</evidence>
<reference evidence="2 3" key="1">
    <citation type="submission" date="2016-07" db="EMBL/GenBank/DDBJ databases">
        <authorList>
            <person name="Lefevre C.T."/>
        </authorList>
    </citation>
    <scope>NUCLEOTIDE SEQUENCE [LARGE SCALE GENOMIC DNA]</scope>
    <source>
        <strain evidence="2">PR1</strain>
    </source>
</reference>